<evidence type="ECO:0000313" key="2">
    <source>
        <dbReference type="EMBL" id="CEG12893.1"/>
    </source>
</evidence>
<gene>
    <name evidence="2" type="ORF">MSIBF_A2890004</name>
</gene>
<keyword evidence="1" id="KW-0812">Transmembrane</keyword>
<organism evidence="2">
    <name type="scientific">groundwater metagenome</name>
    <dbReference type="NCBI Taxonomy" id="717931"/>
    <lineage>
        <taxon>unclassified sequences</taxon>
        <taxon>metagenomes</taxon>
        <taxon>ecological metagenomes</taxon>
    </lineage>
</organism>
<sequence length="76" mass="8796">MRYGAFWDQTTFIVSGLHCISSKIGGNIWIRLHEKMAKGNIFIIMIYGFLYVALTPLTLLLNLLKFGDSVEIWMRK</sequence>
<name>A0A098EA65_9ZZZZ</name>
<proteinExistence type="predicted"/>
<keyword evidence="1" id="KW-1133">Transmembrane helix</keyword>
<protein>
    <submittedName>
        <fullName evidence="2">Uncharacterized protein</fullName>
    </submittedName>
</protein>
<reference evidence="2" key="1">
    <citation type="submission" date="2014-09" db="EMBL/GenBank/DDBJ databases">
        <authorList>
            <person name="Probst J Alexander"/>
        </authorList>
    </citation>
    <scope>NUCLEOTIDE SEQUENCE</scope>
</reference>
<dbReference type="EMBL" id="CCXY01000211">
    <property type="protein sequence ID" value="CEG12893.1"/>
    <property type="molecule type" value="Genomic_DNA"/>
</dbReference>
<dbReference type="AlphaFoldDB" id="A0A098EA65"/>
<accession>A0A098EA65</accession>
<keyword evidence="1" id="KW-0472">Membrane</keyword>
<feature type="transmembrane region" description="Helical" evidence="1">
    <location>
        <begin position="42"/>
        <end position="64"/>
    </location>
</feature>
<evidence type="ECO:0000256" key="1">
    <source>
        <dbReference type="SAM" id="Phobius"/>
    </source>
</evidence>